<dbReference type="GO" id="GO:0035870">
    <property type="term" value="F:dITP diphosphatase activity"/>
    <property type="evidence" value="ECO:0007669"/>
    <property type="project" value="UniProtKB-UniRule"/>
</dbReference>
<protein>
    <recommendedName>
        <fullName evidence="10">dITP/XTP pyrophosphatase</fullName>
        <ecNumber evidence="10">3.6.1.66</ecNumber>
    </recommendedName>
    <alternativeName>
        <fullName evidence="10">Non-canonical purine NTP pyrophosphatase</fullName>
    </alternativeName>
    <alternativeName>
        <fullName evidence="10">Non-standard purine NTP pyrophosphatase</fullName>
    </alternativeName>
    <alternativeName>
        <fullName evidence="10">Nucleoside-triphosphate diphosphatase</fullName>
    </alternativeName>
    <alternativeName>
        <fullName evidence="10">Nucleoside-triphosphate pyrophosphatase</fullName>
        <shortName evidence="10">NTPase</shortName>
    </alternativeName>
</protein>
<dbReference type="InterPro" id="IPR002637">
    <property type="entry name" value="RdgB/HAM1"/>
</dbReference>
<dbReference type="GO" id="GO:0046872">
    <property type="term" value="F:metal ion binding"/>
    <property type="evidence" value="ECO:0007669"/>
    <property type="project" value="UniProtKB-KW"/>
</dbReference>
<keyword evidence="7 10" id="KW-0546">Nucleotide metabolism</keyword>
<feature type="binding site" evidence="10">
    <location>
        <begin position="182"/>
        <end position="183"/>
    </location>
    <ligand>
        <name>substrate</name>
    </ligand>
</feature>
<evidence type="ECO:0000313" key="13">
    <source>
        <dbReference type="Proteomes" id="UP000177006"/>
    </source>
</evidence>
<feature type="binding site" evidence="10">
    <location>
        <begin position="8"/>
        <end position="13"/>
    </location>
    <ligand>
        <name>substrate</name>
    </ligand>
</feature>
<dbReference type="Proteomes" id="UP000177006">
    <property type="component" value="Unassembled WGS sequence"/>
</dbReference>
<feature type="binding site" evidence="10">
    <location>
        <position position="43"/>
    </location>
    <ligand>
        <name>Mg(2+)</name>
        <dbReference type="ChEBI" id="CHEBI:18420"/>
    </ligand>
</feature>
<dbReference type="EMBL" id="MEZK01000021">
    <property type="protein sequence ID" value="OGD62501.1"/>
    <property type="molecule type" value="Genomic_DNA"/>
</dbReference>
<feature type="binding site" evidence="10">
    <location>
        <position position="177"/>
    </location>
    <ligand>
        <name>substrate</name>
    </ligand>
</feature>
<evidence type="ECO:0000256" key="3">
    <source>
        <dbReference type="ARBA" id="ARBA00022723"/>
    </source>
</evidence>
<evidence type="ECO:0000256" key="7">
    <source>
        <dbReference type="ARBA" id="ARBA00023080"/>
    </source>
</evidence>
<evidence type="ECO:0000256" key="1">
    <source>
        <dbReference type="ARBA" id="ARBA00008023"/>
    </source>
</evidence>
<comment type="cofactor">
    <cofactor evidence="10">
        <name>Mg(2+)</name>
        <dbReference type="ChEBI" id="CHEBI:18420"/>
    </cofactor>
    <text evidence="10">Binds 1 Mg(2+) ion per subunit.</text>
</comment>
<dbReference type="GO" id="GO:0009146">
    <property type="term" value="P:purine nucleoside triphosphate catabolic process"/>
    <property type="evidence" value="ECO:0007669"/>
    <property type="project" value="UniProtKB-UniRule"/>
</dbReference>
<dbReference type="HAMAP" id="MF_01405">
    <property type="entry name" value="Non_canon_purine_NTPase"/>
    <property type="match status" value="1"/>
</dbReference>
<keyword evidence="5 10" id="KW-0378">Hydrolase</keyword>
<gene>
    <name evidence="12" type="ORF">A2160_00290</name>
</gene>
<comment type="function">
    <text evidence="10">Pyrophosphatase that catalyzes the hydrolysis of nucleoside triphosphates to their monophosphate derivatives, with a high preference for the non-canonical purine nucleotides XTP (xanthosine triphosphate), dITP (deoxyinosine triphosphate) and ITP. Seems to function as a house-cleaning enzyme that removes non-canonical purine nucleotides from the nucleotide pool, thus preventing their incorporation into DNA/RNA and avoiding chromosomal lesions.</text>
</comment>
<evidence type="ECO:0000256" key="4">
    <source>
        <dbReference type="ARBA" id="ARBA00022741"/>
    </source>
</evidence>
<dbReference type="GO" id="GO:0000166">
    <property type="term" value="F:nucleotide binding"/>
    <property type="evidence" value="ECO:0007669"/>
    <property type="project" value="UniProtKB-KW"/>
</dbReference>
<dbReference type="GO" id="GO:0017111">
    <property type="term" value="F:ribonucleoside triphosphate phosphatase activity"/>
    <property type="evidence" value="ECO:0007669"/>
    <property type="project" value="InterPro"/>
</dbReference>
<dbReference type="GO" id="GO:0036220">
    <property type="term" value="F:ITP diphosphatase activity"/>
    <property type="evidence" value="ECO:0007669"/>
    <property type="project" value="UniProtKB-UniRule"/>
</dbReference>
<evidence type="ECO:0000256" key="10">
    <source>
        <dbReference type="HAMAP-Rule" id="MF_01405"/>
    </source>
</evidence>
<comment type="catalytic activity">
    <reaction evidence="10">
        <text>ITP + H2O = IMP + diphosphate + H(+)</text>
        <dbReference type="Rhea" id="RHEA:29399"/>
        <dbReference type="ChEBI" id="CHEBI:15377"/>
        <dbReference type="ChEBI" id="CHEBI:15378"/>
        <dbReference type="ChEBI" id="CHEBI:33019"/>
        <dbReference type="ChEBI" id="CHEBI:58053"/>
        <dbReference type="ChEBI" id="CHEBI:61402"/>
        <dbReference type="EC" id="3.6.1.66"/>
    </reaction>
</comment>
<sequence>MQKLLVATTSKGKLGEIKDILGDLSLKMLMPDEINLPADFKIEETGQTFAENACLKAKLYGEQSQLLTLADDSGLCVKALGGRPGLFTSRYVQGIDEDRWRKLLKELGGLPLVKRTAYFIAAVAIYDPQTKRLIFKEGRCRGRIAFKPKGTNGFGYDPIFIVDKLKKHFAQLNEKEKNQVSHRAVAIKKIKPWLIGWLEKRSEAKKDDS</sequence>
<feature type="active site" description="Proton acceptor" evidence="10">
    <location>
        <position position="72"/>
    </location>
</feature>
<dbReference type="SUPFAM" id="SSF52972">
    <property type="entry name" value="ITPase-like"/>
    <property type="match status" value="1"/>
</dbReference>
<dbReference type="GO" id="GO:0009117">
    <property type="term" value="P:nucleotide metabolic process"/>
    <property type="evidence" value="ECO:0007669"/>
    <property type="project" value="UniProtKB-KW"/>
</dbReference>
<dbReference type="AlphaFoldDB" id="A0A1F5E5B9"/>
<dbReference type="FunFam" id="3.90.950.10:FF:000001">
    <property type="entry name" value="dITP/XTP pyrophosphatase"/>
    <property type="match status" value="1"/>
</dbReference>
<dbReference type="CDD" id="cd00515">
    <property type="entry name" value="HAM1"/>
    <property type="match status" value="1"/>
</dbReference>
<dbReference type="NCBIfam" id="TIGR00042">
    <property type="entry name" value="RdgB/HAM1 family non-canonical purine NTP pyrophosphatase"/>
    <property type="match status" value="1"/>
</dbReference>
<dbReference type="PANTHER" id="PTHR11067:SF9">
    <property type="entry name" value="INOSINE TRIPHOSPHATE PYROPHOSPHATASE"/>
    <property type="match status" value="1"/>
</dbReference>
<reference evidence="12 13" key="1">
    <citation type="journal article" date="2016" name="Nat. Commun.">
        <title>Thousands of microbial genomes shed light on interconnected biogeochemical processes in an aquifer system.</title>
        <authorList>
            <person name="Anantharaman K."/>
            <person name="Brown C.T."/>
            <person name="Hug L.A."/>
            <person name="Sharon I."/>
            <person name="Castelle C.J."/>
            <person name="Probst A.J."/>
            <person name="Thomas B.C."/>
            <person name="Singh A."/>
            <person name="Wilkins M.J."/>
            <person name="Karaoz U."/>
            <person name="Brodie E.L."/>
            <person name="Williams K.H."/>
            <person name="Hubbard S.S."/>
            <person name="Banfield J.F."/>
        </authorList>
    </citation>
    <scope>NUCLEOTIDE SEQUENCE [LARGE SCALE GENOMIC DNA]</scope>
</reference>
<evidence type="ECO:0000256" key="5">
    <source>
        <dbReference type="ARBA" id="ARBA00022801"/>
    </source>
</evidence>
<comment type="caution">
    <text evidence="12">The sequence shown here is derived from an EMBL/GenBank/DDBJ whole genome shotgun (WGS) entry which is preliminary data.</text>
</comment>
<evidence type="ECO:0000256" key="2">
    <source>
        <dbReference type="ARBA" id="ARBA00011738"/>
    </source>
</evidence>
<dbReference type="STRING" id="1797457.A2160_00290"/>
<keyword evidence="4 10" id="KW-0547">Nucleotide-binding</keyword>
<dbReference type="EC" id="3.6.1.66" evidence="10"/>
<dbReference type="GO" id="GO:0005829">
    <property type="term" value="C:cytosol"/>
    <property type="evidence" value="ECO:0007669"/>
    <property type="project" value="TreeGrafter"/>
</dbReference>
<dbReference type="PANTHER" id="PTHR11067">
    <property type="entry name" value="INOSINE TRIPHOSPHATE PYROPHOSPHATASE/HAM1 PROTEIN"/>
    <property type="match status" value="1"/>
</dbReference>
<evidence type="ECO:0000256" key="11">
    <source>
        <dbReference type="RuleBase" id="RU003781"/>
    </source>
</evidence>
<dbReference type="Gene3D" id="3.90.950.10">
    <property type="match status" value="1"/>
</dbReference>
<dbReference type="InterPro" id="IPR020922">
    <property type="entry name" value="dITP/XTP_pyrophosphatase"/>
</dbReference>
<comment type="catalytic activity">
    <reaction evidence="9 10">
        <text>XTP + H2O = XMP + diphosphate + H(+)</text>
        <dbReference type="Rhea" id="RHEA:28610"/>
        <dbReference type="ChEBI" id="CHEBI:15377"/>
        <dbReference type="ChEBI" id="CHEBI:15378"/>
        <dbReference type="ChEBI" id="CHEBI:33019"/>
        <dbReference type="ChEBI" id="CHEBI:57464"/>
        <dbReference type="ChEBI" id="CHEBI:61314"/>
        <dbReference type="EC" id="3.6.1.66"/>
    </reaction>
</comment>
<evidence type="ECO:0000313" key="12">
    <source>
        <dbReference type="EMBL" id="OGD62501.1"/>
    </source>
</evidence>
<dbReference type="InterPro" id="IPR029001">
    <property type="entry name" value="ITPase-like_fam"/>
</dbReference>
<name>A0A1F5E5B9_9BACT</name>
<evidence type="ECO:0000256" key="6">
    <source>
        <dbReference type="ARBA" id="ARBA00022842"/>
    </source>
</evidence>
<keyword evidence="3 10" id="KW-0479">Metal-binding</keyword>
<feature type="binding site" evidence="10">
    <location>
        <begin position="154"/>
        <end position="157"/>
    </location>
    <ligand>
        <name>substrate</name>
    </ligand>
</feature>
<keyword evidence="6 10" id="KW-0460">Magnesium</keyword>
<accession>A0A1F5E5B9</accession>
<dbReference type="Pfam" id="PF01725">
    <property type="entry name" value="Ham1p_like"/>
    <property type="match status" value="1"/>
</dbReference>
<dbReference type="GO" id="GO:0036222">
    <property type="term" value="F:XTP diphosphatase activity"/>
    <property type="evidence" value="ECO:0007669"/>
    <property type="project" value="UniProtKB-UniRule"/>
</dbReference>
<comment type="catalytic activity">
    <reaction evidence="8 10">
        <text>dITP + H2O = dIMP + diphosphate + H(+)</text>
        <dbReference type="Rhea" id="RHEA:28342"/>
        <dbReference type="ChEBI" id="CHEBI:15377"/>
        <dbReference type="ChEBI" id="CHEBI:15378"/>
        <dbReference type="ChEBI" id="CHEBI:33019"/>
        <dbReference type="ChEBI" id="CHEBI:61194"/>
        <dbReference type="ChEBI" id="CHEBI:61382"/>
        <dbReference type="EC" id="3.6.1.66"/>
    </reaction>
</comment>
<proteinExistence type="inferred from homology"/>
<evidence type="ECO:0000256" key="9">
    <source>
        <dbReference type="ARBA" id="ARBA00052017"/>
    </source>
</evidence>
<comment type="similarity">
    <text evidence="1 10 11">Belongs to the HAM1 NTPase family.</text>
</comment>
<comment type="subunit">
    <text evidence="2 10">Homodimer.</text>
</comment>
<evidence type="ECO:0000256" key="8">
    <source>
        <dbReference type="ARBA" id="ARBA00051875"/>
    </source>
</evidence>
<feature type="binding site" evidence="10">
    <location>
        <position position="72"/>
    </location>
    <ligand>
        <name>Mg(2+)</name>
        <dbReference type="ChEBI" id="CHEBI:18420"/>
    </ligand>
</feature>
<feature type="binding site" evidence="10">
    <location>
        <position position="73"/>
    </location>
    <ligand>
        <name>substrate</name>
    </ligand>
</feature>
<organism evidence="12 13">
    <name type="scientific">Candidatus Beckwithbacteria bacterium RBG_13_42_9</name>
    <dbReference type="NCBI Taxonomy" id="1797457"/>
    <lineage>
        <taxon>Bacteria</taxon>
        <taxon>Candidatus Beckwithiibacteriota</taxon>
    </lineage>
</organism>